<dbReference type="AlphaFoldDB" id="A0A7W5UI29"/>
<accession>A0A7W5UI29</accession>
<evidence type="ECO:0000256" key="1">
    <source>
        <dbReference type="SAM" id="Coils"/>
    </source>
</evidence>
<feature type="coiled-coil region" evidence="1">
    <location>
        <begin position="118"/>
        <end position="147"/>
    </location>
</feature>
<evidence type="ECO:0000256" key="2">
    <source>
        <dbReference type="SAM" id="MobiDB-lite"/>
    </source>
</evidence>
<keyword evidence="1" id="KW-0175">Coiled coil</keyword>
<proteinExistence type="predicted"/>
<evidence type="ECO:0000313" key="4">
    <source>
        <dbReference type="Proteomes" id="UP000541425"/>
    </source>
</evidence>
<dbReference type="Proteomes" id="UP000541425">
    <property type="component" value="Unassembled WGS sequence"/>
</dbReference>
<comment type="caution">
    <text evidence="3">The sequence shown here is derived from an EMBL/GenBank/DDBJ whole genome shotgun (WGS) entry which is preliminary data.</text>
</comment>
<sequence>MDENKTTEEVKNESVEAQSKETAPVAAEAVEAQAQVAESERPAPATKAEVLERLKEIAREGGNIRRPDLEALKQAYYRYHSAEVVAAREEFVKNGGAAEDFKPAPDADEETFKAEYNLIRELRAKSAAEEEAEKQENLKRKQAIIEEIKTAAASPEEADKNYEKVKQLQAEWKEIKQVPAENATELWKTYQLYCEQFYDQLHLNYEARQYDFKKNLEAKLRLCEAAEKLAEESDVISAFHQLQQYHQEFREIGPVDKEHREEVWNRFKEASTVVNKRHQDHFTALKEKEEENLKLKTALCEKVEAIDVDNVKGNTDWDKLTKSVLEVQAEWRTIGFTPKKDNTQIFERFRAACDRFFQRKAEHFKTQREKFSANIEVKNKLAEAAEALKESTDWAATTNKLIALQKQWKESGPVPHKVSEAIWKRFNEACNYFFDKKNEATGDQRREEEANLEKKNSIIAELTNLLTETGDDLLQKVRDLQARWNETGHVPFRKKEEIYQQYRAICDKLYDQLHVSARRRHVDNFRRKVSEKVGNELDRERARLQAAFEAKKAEIQNYETNLSFFSAKSSSGNSLVADIEKKVARLKEDLSEITEKIKAIRQQAKAEAKKDEEAKED</sequence>
<dbReference type="InterPro" id="IPR007139">
    <property type="entry name" value="DUF349"/>
</dbReference>
<dbReference type="EMBL" id="JACICA010000001">
    <property type="protein sequence ID" value="MBB3701773.1"/>
    <property type="molecule type" value="Genomic_DNA"/>
</dbReference>
<evidence type="ECO:0008006" key="5">
    <source>
        <dbReference type="Google" id="ProtNLM"/>
    </source>
</evidence>
<evidence type="ECO:0000313" key="3">
    <source>
        <dbReference type="EMBL" id="MBB3701773.1"/>
    </source>
</evidence>
<reference evidence="3 4" key="1">
    <citation type="submission" date="2020-08" db="EMBL/GenBank/DDBJ databases">
        <title>Genomic Encyclopedia of Type Strains, Phase IV (KMG-IV): sequencing the most valuable type-strain genomes for metagenomic binning, comparative biology and taxonomic classification.</title>
        <authorList>
            <person name="Goeker M."/>
        </authorList>
    </citation>
    <scope>NUCLEOTIDE SEQUENCE [LARGE SCALE GENOMIC DNA]</scope>
    <source>
        <strain evidence="3 4">DSM 22548</strain>
    </source>
</reference>
<gene>
    <name evidence="3" type="ORF">FHS60_000215</name>
</gene>
<feature type="compositionally biased region" description="Basic and acidic residues" evidence="2">
    <location>
        <begin position="1"/>
        <end position="14"/>
    </location>
</feature>
<feature type="coiled-coil region" evidence="1">
    <location>
        <begin position="541"/>
        <end position="610"/>
    </location>
</feature>
<name>A0A7W5UI29_9BACT</name>
<organism evidence="3 4">
    <name type="scientific">Alloprevotella rava</name>
    <dbReference type="NCBI Taxonomy" id="671218"/>
    <lineage>
        <taxon>Bacteria</taxon>
        <taxon>Pseudomonadati</taxon>
        <taxon>Bacteroidota</taxon>
        <taxon>Bacteroidia</taxon>
        <taxon>Bacteroidales</taxon>
        <taxon>Prevotellaceae</taxon>
        <taxon>Alloprevotella</taxon>
    </lineage>
</organism>
<dbReference type="Pfam" id="PF03993">
    <property type="entry name" value="DUF349"/>
    <property type="match status" value="5"/>
</dbReference>
<protein>
    <recommendedName>
        <fullName evidence="5">DUF349 domain-containing protein</fullName>
    </recommendedName>
</protein>
<feature type="region of interest" description="Disordered" evidence="2">
    <location>
        <begin position="1"/>
        <end position="25"/>
    </location>
</feature>
<dbReference type="RefSeq" id="WP_183693803.1">
    <property type="nucleotide sequence ID" value="NZ_JACICA010000001.1"/>
</dbReference>